<evidence type="ECO:0000313" key="7">
    <source>
        <dbReference type="EMBL" id="MDA0565435.1"/>
    </source>
</evidence>
<evidence type="ECO:0000313" key="8">
    <source>
        <dbReference type="Proteomes" id="UP001140076"/>
    </source>
</evidence>
<dbReference type="InterPro" id="IPR042099">
    <property type="entry name" value="ANL_N_sf"/>
</dbReference>
<dbReference type="RefSeq" id="WP_270072705.1">
    <property type="nucleotide sequence ID" value="NZ_JAJAQC010000020.1"/>
</dbReference>
<evidence type="ECO:0000256" key="3">
    <source>
        <dbReference type="ARBA" id="ARBA00022832"/>
    </source>
</evidence>
<evidence type="ECO:0000256" key="5">
    <source>
        <dbReference type="ARBA" id="ARBA00032875"/>
    </source>
</evidence>
<evidence type="ECO:0000256" key="2">
    <source>
        <dbReference type="ARBA" id="ARBA00022598"/>
    </source>
</evidence>
<dbReference type="PROSITE" id="PS00455">
    <property type="entry name" value="AMP_BINDING"/>
    <property type="match status" value="1"/>
</dbReference>
<dbReference type="AlphaFoldDB" id="A0A9X3NLZ0"/>
<dbReference type="InterPro" id="IPR020845">
    <property type="entry name" value="AMP-binding_CS"/>
</dbReference>
<dbReference type="EMBL" id="JAJAQC010000020">
    <property type="protein sequence ID" value="MDA0565435.1"/>
    <property type="molecule type" value="Genomic_DNA"/>
</dbReference>
<organism evidence="7 8">
    <name type="scientific">Streptomonospora mangrovi</name>
    <dbReference type="NCBI Taxonomy" id="2883123"/>
    <lineage>
        <taxon>Bacteria</taxon>
        <taxon>Bacillati</taxon>
        <taxon>Actinomycetota</taxon>
        <taxon>Actinomycetes</taxon>
        <taxon>Streptosporangiales</taxon>
        <taxon>Nocardiopsidaceae</taxon>
        <taxon>Streptomonospora</taxon>
    </lineage>
</organism>
<keyword evidence="8" id="KW-1185">Reference proteome</keyword>
<dbReference type="GO" id="GO:0016020">
    <property type="term" value="C:membrane"/>
    <property type="evidence" value="ECO:0007669"/>
    <property type="project" value="TreeGrafter"/>
</dbReference>
<comment type="caution">
    <text evidence="7">The sequence shown here is derived from an EMBL/GenBank/DDBJ whole genome shotgun (WGS) entry which is preliminary data.</text>
</comment>
<reference evidence="7" key="1">
    <citation type="submission" date="2021-10" db="EMBL/GenBank/DDBJ databases">
        <title>Streptomonospora sp. nov., isolated from mangrove soil.</title>
        <authorList>
            <person name="Chen X."/>
            <person name="Ge X."/>
            <person name="Liu W."/>
        </authorList>
    </citation>
    <scope>NUCLEOTIDE SEQUENCE</scope>
    <source>
        <strain evidence="7">S1-112</strain>
    </source>
</reference>
<dbReference type="GO" id="GO:0004467">
    <property type="term" value="F:long-chain fatty acid-CoA ligase activity"/>
    <property type="evidence" value="ECO:0007669"/>
    <property type="project" value="TreeGrafter"/>
</dbReference>
<keyword evidence="2 7" id="KW-0436">Ligase</keyword>
<keyword evidence="4" id="KW-0443">Lipid metabolism</keyword>
<dbReference type="PANTHER" id="PTHR43272:SF32">
    <property type="entry name" value="AMP-DEPENDENT SYNTHETASE_LIGASE DOMAIN-CONTAINING PROTEIN"/>
    <property type="match status" value="1"/>
</dbReference>
<dbReference type="PANTHER" id="PTHR43272">
    <property type="entry name" value="LONG-CHAIN-FATTY-ACID--COA LIGASE"/>
    <property type="match status" value="1"/>
</dbReference>
<evidence type="ECO:0000259" key="6">
    <source>
        <dbReference type="Pfam" id="PF00501"/>
    </source>
</evidence>
<name>A0A9X3NLZ0_9ACTN</name>
<dbReference type="Pfam" id="PF00501">
    <property type="entry name" value="AMP-binding"/>
    <property type="match status" value="1"/>
</dbReference>
<gene>
    <name evidence="7" type="ORF">LG943_14085</name>
</gene>
<protein>
    <recommendedName>
        <fullName evidence="5">Acyl-CoA synthetase</fullName>
    </recommendedName>
</protein>
<dbReference type="Pfam" id="PF23562">
    <property type="entry name" value="AMP-binding_C_3"/>
    <property type="match status" value="1"/>
</dbReference>
<dbReference type="InterPro" id="IPR000873">
    <property type="entry name" value="AMP-dep_synth/lig_dom"/>
</dbReference>
<sequence>MREYSTPLKVTVADDSRLPDTLFTRAEKEPGAVALRRQEAGQWRDVTCARFRDDVAAVAKALIAAGVQHGDRVGLMSRTRYEWTTIDYAIWSVGAVTVPIYESSSEEQIAWILGDSQSKAVFAELPEHAARVEAVRGELSGLAHVWPIEGPEFAAFLETGADVADTVVHERRRAGGADELATLIYTSGTTGRPKGCELTHRNLLFTILNTINGPLEQVFTIEGRSTLLFLPLAHSFARIIQVGCIESHTVMGHFPTTGPEVIDALGSFRPTFLLAMPRVFEKVYNKAEQRATSEGRGRIFRAAADTAIAYSRALDTGRVPLGLRLRHALFERLVYGKILAAVGGQARYAVSGGSALGDRLGHFFRGVGLTVLEGYGLTETSAPTCVNSPQRNKVGTVGPPLPGVSHRIAEDGEILVKGDHVMRGYWGNEKATREAFDEEGWYRTGDLGALDEDGYLTITGRKKEIIVTAGGKNVAPAVIEDRLRGHAIISQCMVVGDNRNFVSALITIDEEALEFWKGQHNKTGSVADLVEDPDLVAAVQEAVDDANKAVSRAESIRKFAILPVDFTQEGGQMTPSLKVKRHVVAQQFSAEIEKIYAG</sequence>
<dbReference type="Gene3D" id="3.40.50.12780">
    <property type="entry name" value="N-terminal domain of ligase-like"/>
    <property type="match status" value="1"/>
</dbReference>
<comment type="similarity">
    <text evidence="1">Belongs to the ATP-dependent AMP-binding enzyme family.</text>
</comment>
<proteinExistence type="inferred from homology"/>
<keyword evidence="3" id="KW-0276">Fatty acid metabolism</keyword>
<feature type="domain" description="AMP-dependent synthetase/ligase" evidence="6">
    <location>
        <begin position="23"/>
        <end position="426"/>
    </location>
</feature>
<dbReference type="SUPFAM" id="SSF56801">
    <property type="entry name" value="Acetyl-CoA synthetase-like"/>
    <property type="match status" value="1"/>
</dbReference>
<dbReference type="CDD" id="cd05907">
    <property type="entry name" value="VL_LC_FACS_like"/>
    <property type="match status" value="1"/>
</dbReference>
<accession>A0A9X3NLZ0</accession>
<evidence type="ECO:0000256" key="1">
    <source>
        <dbReference type="ARBA" id="ARBA00006432"/>
    </source>
</evidence>
<evidence type="ECO:0000256" key="4">
    <source>
        <dbReference type="ARBA" id="ARBA00023098"/>
    </source>
</evidence>
<dbReference type="Proteomes" id="UP001140076">
    <property type="component" value="Unassembled WGS sequence"/>
</dbReference>